<sequence>MYKYKVIATIVEIRGEGKCSYGHKVGDSFEFGKFTPGGLCQFAYDSLRSAVAALLYGGCFPWVEDSEVSTWACPDPDRPVIFELKRIAVTD</sequence>
<proteinExistence type="predicted"/>
<evidence type="ECO:0008006" key="2">
    <source>
        <dbReference type="Google" id="ProtNLM"/>
    </source>
</evidence>
<gene>
    <name evidence="1" type="ORF">SCFA_390004</name>
</gene>
<dbReference type="EMBL" id="CAADRN010000323">
    <property type="protein sequence ID" value="VFU18072.1"/>
    <property type="molecule type" value="Genomic_DNA"/>
</dbReference>
<protein>
    <recommendedName>
        <fullName evidence="2">TIGR04076 family protein</fullName>
    </recommendedName>
</protein>
<dbReference type="AlphaFoldDB" id="A0A485M667"/>
<organism evidence="1">
    <name type="scientific">anaerobic digester metagenome</name>
    <dbReference type="NCBI Taxonomy" id="1263854"/>
    <lineage>
        <taxon>unclassified sequences</taxon>
        <taxon>metagenomes</taxon>
        <taxon>ecological metagenomes</taxon>
    </lineage>
</organism>
<evidence type="ECO:0000313" key="1">
    <source>
        <dbReference type="EMBL" id="VFU18072.1"/>
    </source>
</evidence>
<dbReference type="NCBIfam" id="TIGR04076">
    <property type="entry name" value="TIGR04076 family protein"/>
    <property type="match status" value="1"/>
</dbReference>
<reference evidence="1" key="1">
    <citation type="submission" date="2019-03" db="EMBL/GenBank/DDBJ databases">
        <authorList>
            <person name="Hao L."/>
        </authorList>
    </citation>
    <scope>NUCLEOTIDE SEQUENCE</scope>
</reference>
<accession>A0A485M667</accession>
<name>A0A485M667_9ZZZZ</name>
<dbReference type="InterPro" id="IPR023811">
    <property type="entry name" value="CHP04076"/>
</dbReference>